<feature type="transmembrane region" description="Helical" evidence="2">
    <location>
        <begin position="52"/>
        <end position="73"/>
    </location>
</feature>
<reference evidence="3 4" key="1">
    <citation type="submission" date="2018-06" db="EMBL/GenBank/DDBJ databases">
        <title>A transcriptomic atlas of mushroom development highlights an independent origin of complex multicellularity.</title>
        <authorList>
            <consortium name="DOE Joint Genome Institute"/>
            <person name="Krizsan K."/>
            <person name="Almasi E."/>
            <person name="Merenyi Z."/>
            <person name="Sahu N."/>
            <person name="Viragh M."/>
            <person name="Koszo T."/>
            <person name="Mondo S."/>
            <person name="Kiss B."/>
            <person name="Balint B."/>
            <person name="Kues U."/>
            <person name="Barry K."/>
            <person name="Hegedus J.C."/>
            <person name="Henrissat B."/>
            <person name="Johnson J."/>
            <person name="Lipzen A."/>
            <person name="Ohm R."/>
            <person name="Nagy I."/>
            <person name="Pangilinan J."/>
            <person name="Yan J."/>
            <person name="Xiong Y."/>
            <person name="Grigoriev I.V."/>
            <person name="Hibbett D.S."/>
            <person name="Nagy L.G."/>
        </authorList>
    </citation>
    <scope>NUCLEOTIDE SEQUENCE [LARGE SCALE GENOMIC DNA]</scope>
    <source>
        <strain evidence="3 4">SZMC22713</strain>
    </source>
</reference>
<keyword evidence="2" id="KW-0472">Membrane</keyword>
<feature type="transmembrane region" description="Helical" evidence="2">
    <location>
        <begin position="79"/>
        <end position="102"/>
    </location>
</feature>
<dbReference type="VEuPathDB" id="FungiDB:BD410DRAFT_842354"/>
<evidence type="ECO:0000313" key="3">
    <source>
        <dbReference type="EMBL" id="TDL19107.1"/>
    </source>
</evidence>
<protein>
    <submittedName>
        <fullName evidence="3">Uncharacterized protein</fullName>
    </submittedName>
</protein>
<evidence type="ECO:0000256" key="2">
    <source>
        <dbReference type="SAM" id="Phobius"/>
    </source>
</evidence>
<proteinExistence type="predicted"/>
<feature type="transmembrane region" description="Helical" evidence="2">
    <location>
        <begin position="123"/>
        <end position="148"/>
    </location>
</feature>
<feature type="transmembrane region" description="Helical" evidence="2">
    <location>
        <begin position="154"/>
        <end position="177"/>
    </location>
</feature>
<keyword evidence="2" id="KW-0812">Transmembrane</keyword>
<evidence type="ECO:0000313" key="4">
    <source>
        <dbReference type="Proteomes" id="UP000294933"/>
    </source>
</evidence>
<dbReference type="AlphaFoldDB" id="A0A4Y7PUM4"/>
<evidence type="ECO:0000256" key="1">
    <source>
        <dbReference type="SAM" id="MobiDB-lite"/>
    </source>
</evidence>
<dbReference type="Proteomes" id="UP000294933">
    <property type="component" value="Unassembled WGS sequence"/>
</dbReference>
<name>A0A4Y7PUM4_9AGAM</name>
<feature type="compositionally biased region" description="Basic and acidic residues" evidence="1">
    <location>
        <begin position="255"/>
        <end position="269"/>
    </location>
</feature>
<keyword evidence="4" id="KW-1185">Reference proteome</keyword>
<dbReference type="EMBL" id="ML170200">
    <property type="protein sequence ID" value="TDL19107.1"/>
    <property type="molecule type" value="Genomic_DNA"/>
</dbReference>
<organism evidence="3 4">
    <name type="scientific">Rickenella mellea</name>
    <dbReference type="NCBI Taxonomy" id="50990"/>
    <lineage>
        <taxon>Eukaryota</taxon>
        <taxon>Fungi</taxon>
        <taxon>Dikarya</taxon>
        <taxon>Basidiomycota</taxon>
        <taxon>Agaricomycotina</taxon>
        <taxon>Agaricomycetes</taxon>
        <taxon>Hymenochaetales</taxon>
        <taxon>Rickenellaceae</taxon>
        <taxon>Rickenella</taxon>
    </lineage>
</organism>
<feature type="region of interest" description="Disordered" evidence="1">
    <location>
        <begin position="235"/>
        <end position="287"/>
    </location>
</feature>
<gene>
    <name evidence="3" type="ORF">BD410DRAFT_842354</name>
</gene>
<sequence>MTLPDSDDMDGVDANQLGALASQVQNWHTHPQILAVNIASPRYSWTLLVPRTLYTILSTSAFLSIMTVVLAVADVNSQVVLAATFGPLTYLTIIHHLFMLMVPRLSPSSRAPDIPRFTSNTHLWLLGLLVFGWTVAVCVAVPLGIILADGTKGVFVVDILFMSCEVFALLFLFIICARSRKRLLSNPDGEVNGTGSHGLRYVCIVLRFIPVIANFHRVFISGVIGSPTMHYDPPPDYQHETPDEEFFGRTNKTPENNHSETRKKMRNVDSDPSDMLPEYMEDATRHA</sequence>
<keyword evidence="2" id="KW-1133">Transmembrane helix</keyword>
<accession>A0A4Y7PUM4</accession>